<dbReference type="EMBL" id="EQ973853">
    <property type="protein sequence ID" value="EEF42087.1"/>
    <property type="molecule type" value="Genomic_DNA"/>
</dbReference>
<feature type="region of interest" description="Disordered" evidence="1">
    <location>
        <begin position="257"/>
        <end position="296"/>
    </location>
</feature>
<protein>
    <submittedName>
        <fullName evidence="2">Uncharacterized protein</fullName>
    </submittedName>
</protein>
<reference evidence="3" key="1">
    <citation type="journal article" date="2010" name="Nat. Biotechnol.">
        <title>Draft genome sequence of the oilseed species Ricinus communis.</title>
        <authorList>
            <person name="Chan A.P."/>
            <person name="Crabtree J."/>
            <person name="Zhao Q."/>
            <person name="Lorenzi H."/>
            <person name="Orvis J."/>
            <person name="Puiu D."/>
            <person name="Melake-Berhan A."/>
            <person name="Jones K.M."/>
            <person name="Redman J."/>
            <person name="Chen G."/>
            <person name="Cahoon E.B."/>
            <person name="Gedil M."/>
            <person name="Stanke M."/>
            <person name="Haas B.J."/>
            <person name="Wortman J.R."/>
            <person name="Fraser-Liggett C.M."/>
            <person name="Ravel J."/>
            <person name="Rabinowicz P.D."/>
        </authorList>
    </citation>
    <scope>NUCLEOTIDE SEQUENCE [LARGE SCALE GENOMIC DNA]</scope>
    <source>
        <strain evidence="3">cv. Hale</strain>
    </source>
</reference>
<dbReference type="InParanoid" id="B9S2T2"/>
<dbReference type="STRING" id="3988.B9S2T2"/>
<dbReference type="eggNOG" id="ENOG502S39P">
    <property type="taxonomic scope" value="Eukaryota"/>
</dbReference>
<dbReference type="PANTHER" id="PTHR34194:SF2">
    <property type="entry name" value="F14J8.16 PROTEIN"/>
    <property type="match status" value="1"/>
</dbReference>
<gene>
    <name evidence="2" type="ORF">RCOM_0561550</name>
</gene>
<dbReference type="Proteomes" id="UP000008311">
    <property type="component" value="Unassembled WGS sequence"/>
</dbReference>
<evidence type="ECO:0000313" key="3">
    <source>
        <dbReference type="Proteomes" id="UP000008311"/>
    </source>
</evidence>
<proteinExistence type="predicted"/>
<organism evidence="2 3">
    <name type="scientific">Ricinus communis</name>
    <name type="common">Castor bean</name>
    <dbReference type="NCBI Taxonomy" id="3988"/>
    <lineage>
        <taxon>Eukaryota</taxon>
        <taxon>Viridiplantae</taxon>
        <taxon>Streptophyta</taxon>
        <taxon>Embryophyta</taxon>
        <taxon>Tracheophyta</taxon>
        <taxon>Spermatophyta</taxon>
        <taxon>Magnoliopsida</taxon>
        <taxon>eudicotyledons</taxon>
        <taxon>Gunneridae</taxon>
        <taxon>Pentapetalae</taxon>
        <taxon>rosids</taxon>
        <taxon>fabids</taxon>
        <taxon>Malpighiales</taxon>
        <taxon>Euphorbiaceae</taxon>
        <taxon>Acalyphoideae</taxon>
        <taxon>Acalypheae</taxon>
        <taxon>Ricinus</taxon>
    </lineage>
</organism>
<accession>B9S2T2</accession>
<keyword evidence="3" id="KW-1185">Reference proteome</keyword>
<dbReference type="AlphaFoldDB" id="B9S2T2"/>
<sequence length="705" mass="78921">MGGKRRNSRSSGRVYDEDEANDFVYDVRLARRWKRRCIANQDFNLNSCGKNRFNKSEANCDEAPTGIPESNPVKIDVDVVDTDVDSDYRTYLDSIDLEAIDDIDAVDHRNVDNGGDTGGDLALVVNDDTHHNDAIDDTDHQYGSKNVRIDINKEGDHVDASYEKWFVLEALLARNVGKCVSADTGDTGDPQYEAIHEHDIDENKEQFVDSDYEKFLALKPFVHCGVDRNSFFNNHSDVNTANGSVKIVSSGDELVENTSANDIDNNSNSNALGDMEPQSRKAPKSNIFNSSDDKMDVDNEKFIDGSALGPSGDAAVNAVNGSLETGNSGDKLVENESANGHINNNNVNALSDMDPQNNKIPESNNVKPHDDKLDVDNEKLFDGSALGPLGDSDVCYDWFADNISVDLDGLTQTAENNTRGIWSTENAAVAGGSVETRFASNDADHNDDLDDLQYKMFLKNLREEGKSYVLEVPVIDGISEIIKYETDDGSHDRFKAENPNRTRRSREAAVWSKHDYKHEMEFDIVDDSYKIFLKSLKKEGKHVVFTPESGAKVVYDEDEGSSSDSEVIVMDSDPFADKGYTPFVTSRSKVCDVLEEEDSQRIKGFPGNDCSWFRERVMKILRNPYDQKEYDKLLNEVYRHAPVTVDRDLRNGRSRRCSANLDRKIKSAGCNKPKVLNLLRGFFYWLQVHFLIHITAASFYPECGT</sequence>
<name>B9S2T2_RICCO</name>
<feature type="compositionally biased region" description="Low complexity" evidence="1">
    <location>
        <begin position="257"/>
        <end position="271"/>
    </location>
</feature>
<evidence type="ECO:0000313" key="2">
    <source>
        <dbReference type="EMBL" id="EEF42087.1"/>
    </source>
</evidence>
<evidence type="ECO:0000256" key="1">
    <source>
        <dbReference type="SAM" id="MobiDB-lite"/>
    </source>
</evidence>
<dbReference type="PANTHER" id="PTHR34194">
    <property type="entry name" value="F14J8.16 PROTEIN"/>
    <property type="match status" value="1"/>
</dbReference>